<accession>A0A081BMX6</accession>
<dbReference type="GO" id="GO:0008137">
    <property type="term" value="F:NADH dehydrogenase (ubiquinone) activity"/>
    <property type="evidence" value="ECO:0007669"/>
    <property type="project" value="InterPro"/>
</dbReference>
<dbReference type="SUPFAM" id="SSF54862">
    <property type="entry name" value="4Fe-4S ferredoxins"/>
    <property type="match status" value="1"/>
</dbReference>
<dbReference type="GO" id="GO:0016020">
    <property type="term" value="C:membrane"/>
    <property type="evidence" value="ECO:0007669"/>
    <property type="project" value="InterPro"/>
</dbReference>
<evidence type="ECO:0000313" key="7">
    <source>
        <dbReference type="EMBL" id="GAK51742.1"/>
    </source>
</evidence>
<evidence type="ECO:0000259" key="6">
    <source>
        <dbReference type="PROSITE" id="PS51379"/>
    </source>
</evidence>
<dbReference type="Pfam" id="PF12838">
    <property type="entry name" value="Fer4_7"/>
    <property type="match status" value="1"/>
</dbReference>
<dbReference type="PROSITE" id="PS00641">
    <property type="entry name" value="COMPLEX1_75K_1"/>
    <property type="match status" value="1"/>
</dbReference>
<evidence type="ECO:0000256" key="1">
    <source>
        <dbReference type="ARBA" id="ARBA00022485"/>
    </source>
</evidence>
<dbReference type="InterPro" id="IPR017896">
    <property type="entry name" value="4Fe4S_Fe-S-bd"/>
</dbReference>
<dbReference type="Proteomes" id="UP000030700">
    <property type="component" value="Unassembled WGS sequence"/>
</dbReference>
<evidence type="ECO:0000256" key="5">
    <source>
        <dbReference type="ARBA" id="ARBA00023014"/>
    </source>
</evidence>
<dbReference type="EMBL" id="DF820457">
    <property type="protein sequence ID" value="GAK51742.1"/>
    <property type="molecule type" value="Genomic_DNA"/>
</dbReference>
<proteinExistence type="predicted"/>
<dbReference type="AlphaFoldDB" id="A0A081BMX6"/>
<dbReference type="HOGENOM" id="CLU_000422_11_3_0"/>
<evidence type="ECO:0000256" key="4">
    <source>
        <dbReference type="ARBA" id="ARBA00023004"/>
    </source>
</evidence>
<dbReference type="PANTHER" id="PTHR24960:SF84">
    <property type="entry name" value="HYDROGENASE SUBUNIT"/>
    <property type="match status" value="1"/>
</dbReference>
<evidence type="ECO:0000313" key="8">
    <source>
        <dbReference type="Proteomes" id="UP000030700"/>
    </source>
</evidence>
<dbReference type="PROSITE" id="PS51379">
    <property type="entry name" value="4FE4S_FER_2"/>
    <property type="match status" value="1"/>
</dbReference>
<feature type="domain" description="4Fe-4S ferredoxin-type" evidence="6">
    <location>
        <begin position="169"/>
        <end position="199"/>
    </location>
</feature>
<dbReference type="Gene3D" id="3.10.20.740">
    <property type="match status" value="1"/>
</dbReference>
<dbReference type="InterPro" id="IPR017900">
    <property type="entry name" value="4Fe4S_Fe_S_CS"/>
</dbReference>
<dbReference type="Pfam" id="PF13510">
    <property type="entry name" value="Fer2_4"/>
    <property type="match status" value="1"/>
</dbReference>
<dbReference type="InterPro" id="IPR000283">
    <property type="entry name" value="NADH_UbQ_OxRdtase_75kDa_su_CS"/>
</dbReference>
<keyword evidence="1" id="KW-0004">4Fe-4S</keyword>
<keyword evidence="4" id="KW-0408">Iron</keyword>
<evidence type="ECO:0000256" key="3">
    <source>
        <dbReference type="ARBA" id="ARBA00022737"/>
    </source>
</evidence>
<dbReference type="InterPro" id="IPR036010">
    <property type="entry name" value="2Fe-2S_ferredoxin-like_sf"/>
</dbReference>
<dbReference type="SUPFAM" id="SSF46548">
    <property type="entry name" value="alpha-helical ferredoxin"/>
    <property type="match status" value="1"/>
</dbReference>
<gene>
    <name evidence="7" type="ORF">U14_02987</name>
</gene>
<reference evidence="7 8" key="1">
    <citation type="journal article" date="2015" name="PeerJ">
        <title>First genomic representation of candidate bacterial phylum KSB3 points to enhanced environmental sensing as a trigger of wastewater bulking.</title>
        <authorList>
            <person name="Sekiguchi Y."/>
            <person name="Ohashi A."/>
            <person name="Parks D.H."/>
            <person name="Yamauchi T."/>
            <person name="Tyson G.W."/>
            <person name="Hugenholtz P."/>
        </authorList>
    </citation>
    <scope>NUCLEOTIDE SEQUENCE [LARGE SCALE GENOMIC DNA]</scope>
</reference>
<keyword evidence="3" id="KW-0677">Repeat</keyword>
<protein>
    <recommendedName>
        <fullName evidence="6">4Fe-4S ferredoxin-type domain-containing protein</fullName>
    </recommendedName>
</protein>
<dbReference type="GO" id="GO:0046872">
    <property type="term" value="F:metal ion binding"/>
    <property type="evidence" value="ECO:0007669"/>
    <property type="project" value="UniProtKB-KW"/>
</dbReference>
<dbReference type="PANTHER" id="PTHR24960">
    <property type="entry name" value="PHOTOSYSTEM I IRON-SULFUR CENTER-RELATED"/>
    <property type="match status" value="1"/>
</dbReference>
<dbReference type="STRING" id="1499966.U14_02987"/>
<sequence length="268" mass="30070">MVTFHHSILVVKNMLEIFINDRQYGVPDETRLLDVCRDQQIPIPTLCYHPALPGFAGCRLCVVELRKETWSKLVTACEYPVFKAGERFYTDSDMVKQSRRMTAKLLLARAPEAKEALERILGETITPEFEPLQAFNKKCVLCGLCYRICQAQGTGAIYTMGRGADKVVETPYKEANADCIGCGSCAAACPTGAIVMRELPGKRAIWGYLFELLPCPDCGKRHITDRMVAYIRAQSNMPEEEIRRCPECRQKNITTGMLIGISHEPLLS</sequence>
<dbReference type="FunFam" id="3.30.70.20:FF:000035">
    <property type="entry name" value="Iron hydrogenase 1"/>
    <property type="match status" value="1"/>
</dbReference>
<dbReference type="Gene3D" id="3.30.70.20">
    <property type="match status" value="1"/>
</dbReference>
<organism evidence="7 8">
    <name type="scientific">Candidatus Moduliflexus flocculans</name>
    <dbReference type="NCBI Taxonomy" id="1499966"/>
    <lineage>
        <taxon>Bacteria</taxon>
        <taxon>Candidatus Moduliflexota</taxon>
        <taxon>Candidatus Moduliflexia</taxon>
        <taxon>Candidatus Moduliflexales</taxon>
        <taxon>Candidatus Moduliflexaceae</taxon>
    </lineage>
</organism>
<evidence type="ECO:0000256" key="2">
    <source>
        <dbReference type="ARBA" id="ARBA00022723"/>
    </source>
</evidence>
<name>A0A081BMX6_9BACT</name>
<keyword evidence="8" id="KW-1185">Reference proteome</keyword>
<dbReference type="PROSITE" id="PS00198">
    <property type="entry name" value="4FE4S_FER_1"/>
    <property type="match status" value="1"/>
</dbReference>
<keyword evidence="2" id="KW-0479">Metal-binding</keyword>
<dbReference type="SUPFAM" id="SSF54292">
    <property type="entry name" value="2Fe-2S ferredoxin-like"/>
    <property type="match status" value="1"/>
</dbReference>
<dbReference type="GO" id="GO:0051539">
    <property type="term" value="F:4 iron, 4 sulfur cluster binding"/>
    <property type="evidence" value="ECO:0007669"/>
    <property type="project" value="UniProtKB-KW"/>
</dbReference>
<keyword evidence="5" id="KW-0411">Iron-sulfur</keyword>
<dbReference type="GO" id="GO:0042773">
    <property type="term" value="P:ATP synthesis coupled electron transport"/>
    <property type="evidence" value="ECO:0007669"/>
    <property type="project" value="InterPro"/>
</dbReference>
<dbReference type="InterPro" id="IPR050157">
    <property type="entry name" value="PSI_iron-sulfur_center"/>
</dbReference>
<dbReference type="CDD" id="cd00207">
    <property type="entry name" value="fer2"/>
    <property type="match status" value="1"/>
</dbReference>
<dbReference type="InterPro" id="IPR001041">
    <property type="entry name" value="2Fe-2S_ferredoxin-type"/>
</dbReference>